<dbReference type="PANTHER" id="PTHR34148:SF1">
    <property type="entry name" value="ADENOSYLCOBINAMIDE-GDP RIBAZOLETRANSFERASE"/>
    <property type="match status" value="1"/>
</dbReference>
<feature type="transmembrane region" description="Helical" evidence="19">
    <location>
        <begin position="37"/>
        <end position="60"/>
    </location>
</feature>
<evidence type="ECO:0000256" key="7">
    <source>
        <dbReference type="ARBA" id="ARBA00022475"/>
    </source>
</evidence>
<dbReference type="GO" id="GO:0005886">
    <property type="term" value="C:plasma membrane"/>
    <property type="evidence" value="ECO:0007669"/>
    <property type="project" value="UniProtKB-SubCell"/>
</dbReference>
<comment type="catalytic activity">
    <reaction evidence="18 19">
        <text>alpha-ribazole 5'-phosphate + adenosylcob(III)inamide-GDP = adenosylcob(III)alamin 5'-phosphate + GMP + H(+)</text>
        <dbReference type="Rhea" id="RHEA:23560"/>
        <dbReference type="ChEBI" id="CHEBI:15378"/>
        <dbReference type="ChEBI" id="CHEBI:57918"/>
        <dbReference type="ChEBI" id="CHEBI:58115"/>
        <dbReference type="ChEBI" id="CHEBI:60487"/>
        <dbReference type="ChEBI" id="CHEBI:60493"/>
        <dbReference type="EC" id="2.7.8.26"/>
    </reaction>
</comment>
<dbReference type="EC" id="2.7.8.26" evidence="5 19"/>
<evidence type="ECO:0000256" key="14">
    <source>
        <dbReference type="ARBA" id="ARBA00025228"/>
    </source>
</evidence>
<feature type="transmembrane region" description="Helical" evidence="19">
    <location>
        <begin position="112"/>
        <end position="134"/>
    </location>
</feature>
<comment type="function">
    <text evidence="14 19">Joins adenosylcobinamide-GDP and alpha-ribazole to generate adenosylcobalamin (Ado-cobalamin). Also synthesizes adenosylcobalamin 5'-phosphate from adenosylcobinamide-GDP and alpha-ribazole 5'-phosphate.</text>
</comment>
<organism evidence="20 21">
    <name type="scientific">Candidatus Nitrosocosmicus franklandianus</name>
    <dbReference type="NCBI Taxonomy" id="1798806"/>
    <lineage>
        <taxon>Archaea</taxon>
        <taxon>Nitrososphaerota</taxon>
        <taxon>Nitrososphaeria</taxon>
        <taxon>Nitrososphaerales</taxon>
        <taxon>Nitrososphaeraceae</taxon>
        <taxon>Candidatus Nitrosocosmicus</taxon>
    </lineage>
</organism>
<keyword evidence="13 19" id="KW-0472">Membrane</keyword>
<evidence type="ECO:0000256" key="18">
    <source>
        <dbReference type="ARBA" id="ARBA00049504"/>
    </source>
</evidence>
<keyword evidence="9 19" id="KW-0808">Transferase</keyword>
<dbReference type="GO" id="GO:0009236">
    <property type="term" value="P:cobalamin biosynthetic process"/>
    <property type="evidence" value="ECO:0007669"/>
    <property type="project" value="UniProtKB-UniRule"/>
</dbReference>
<keyword evidence="21" id="KW-1185">Reference proteome</keyword>
<dbReference type="UniPathway" id="UPA00148">
    <property type="reaction ID" value="UER00238"/>
</dbReference>
<name>A0A484IAU5_9ARCH</name>
<evidence type="ECO:0000256" key="17">
    <source>
        <dbReference type="ARBA" id="ARBA00048623"/>
    </source>
</evidence>
<dbReference type="GO" id="GO:0051073">
    <property type="term" value="F:adenosylcobinamide-GDP ribazoletransferase activity"/>
    <property type="evidence" value="ECO:0007669"/>
    <property type="project" value="UniProtKB-UniRule"/>
</dbReference>
<evidence type="ECO:0000256" key="4">
    <source>
        <dbReference type="ARBA" id="ARBA00010561"/>
    </source>
</evidence>
<evidence type="ECO:0000256" key="11">
    <source>
        <dbReference type="ARBA" id="ARBA00022842"/>
    </source>
</evidence>
<evidence type="ECO:0000256" key="19">
    <source>
        <dbReference type="HAMAP-Rule" id="MF_00719"/>
    </source>
</evidence>
<evidence type="ECO:0000256" key="3">
    <source>
        <dbReference type="ARBA" id="ARBA00004663"/>
    </source>
</evidence>
<evidence type="ECO:0000256" key="8">
    <source>
        <dbReference type="ARBA" id="ARBA00022573"/>
    </source>
</evidence>
<evidence type="ECO:0000256" key="6">
    <source>
        <dbReference type="ARBA" id="ARBA00015850"/>
    </source>
</evidence>
<evidence type="ECO:0000256" key="1">
    <source>
        <dbReference type="ARBA" id="ARBA00001946"/>
    </source>
</evidence>
<dbReference type="InterPro" id="IPR003805">
    <property type="entry name" value="CobS"/>
</dbReference>
<keyword evidence="10 19" id="KW-0812">Transmembrane</keyword>
<evidence type="ECO:0000256" key="5">
    <source>
        <dbReference type="ARBA" id="ARBA00013200"/>
    </source>
</evidence>
<reference evidence="20 21" key="1">
    <citation type="submission" date="2019-02" db="EMBL/GenBank/DDBJ databases">
        <authorList>
            <person name="Lehtovirta-Morley E L."/>
        </authorList>
    </citation>
    <scope>NUCLEOTIDE SEQUENCE [LARGE SCALE GENOMIC DNA]</scope>
    <source>
        <strain evidence="20">NFRAN1</strain>
    </source>
</reference>
<evidence type="ECO:0000256" key="10">
    <source>
        <dbReference type="ARBA" id="ARBA00022692"/>
    </source>
</evidence>
<comment type="subcellular location">
    <subcellularLocation>
        <location evidence="2 19">Cell membrane</location>
        <topology evidence="2 19">Multi-pass membrane protein</topology>
    </subcellularLocation>
</comment>
<dbReference type="Proteomes" id="UP000294299">
    <property type="component" value="Chromosome NFRAN"/>
</dbReference>
<dbReference type="NCBIfam" id="TIGR00317">
    <property type="entry name" value="cobS"/>
    <property type="match status" value="1"/>
</dbReference>
<evidence type="ECO:0000256" key="12">
    <source>
        <dbReference type="ARBA" id="ARBA00022989"/>
    </source>
</evidence>
<keyword evidence="11 19" id="KW-0460">Magnesium</keyword>
<dbReference type="GO" id="GO:0008818">
    <property type="term" value="F:cobalamin 5'-phosphate synthase activity"/>
    <property type="evidence" value="ECO:0007669"/>
    <property type="project" value="UniProtKB-UniRule"/>
</dbReference>
<dbReference type="HAMAP" id="MF_00719">
    <property type="entry name" value="CobS"/>
    <property type="match status" value="1"/>
</dbReference>
<comment type="pathway">
    <text evidence="3 19">Cofactor biosynthesis; adenosylcobalamin biosynthesis; adenosylcobalamin from cob(II)yrinate a,c-diamide: step 7/7.</text>
</comment>
<sequence>MYFLVFRNLLGIIAFLTILPVWRSSQHFEVENISKNMFLFPLVGLVIGFLTIPIVLASIYFFNQYIAAFIITIFLTILTGIHHTDALGDFADGIMAKGSKEKKYKVMHDPTIGSAGAVAIATYMLGMTLAISSISGIDRLLIAIIVSEIVAKYVMVLQAFSSDSAWEGYSSQFTKKMKSKKKIIVATGITIFLVLVISHSYISMGIQMLVLGIICCFIIIYISNRNFGGTSGDVMGATNEIVRLVSLISVS</sequence>
<evidence type="ECO:0000256" key="13">
    <source>
        <dbReference type="ARBA" id="ARBA00023136"/>
    </source>
</evidence>
<evidence type="ECO:0000256" key="9">
    <source>
        <dbReference type="ARBA" id="ARBA00022679"/>
    </source>
</evidence>
<dbReference type="Pfam" id="PF02654">
    <property type="entry name" value="CobS"/>
    <property type="match status" value="1"/>
</dbReference>
<evidence type="ECO:0000313" key="20">
    <source>
        <dbReference type="EMBL" id="VFJ13337.1"/>
    </source>
</evidence>
<protein>
    <recommendedName>
        <fullName evidence="6 19">Adenosylcobinamide-GDP ribazoletransferase</fullName>
        <ecNumber evidence="5 19">2.7.8.26</ecNumber>
    </recommendedName>
    <alternativeName>
        <fullName evidence="16 19">Cobalamin synthase</fullName>
    </alternativeName>
    <alternativeName>
        <fullName evidence="15 19">Cobalamin-5'-phosphate synthase</fullName>
    </alternativeName>
</protein>
<feature type="transmembrane region" description="Helical" evidence="19">
    <location>
        <begin position="204"/>
        <end position="222"/>
    </location>
</feature>
<evidence type="ECO:0000256" key="15">
    <source>
        <dbReference type="ARBA" id="ARBA00032605"/>
    </source>
</evidence>
<gene>
    <name evidence="19 20" type="primary">cobS</name>
    <name evidence="20" type="ORF">NFRAN_1015</name>
</gene>
<keyword evidence="8 19" id="KW-0169">Cobalamin biosynthesis</keyword>
<keyword evidence="7 19" id="KW-1003">Cell membrane</keyword>
<proteinExistence type="inferred from homology"/>
<comment type="catalytic activity">
    <reaction evidence="17 19">
        <text>alpha-ribazole + adenosylcob(III)inamide-GDP = adenosylcob(III)alamin + GMP + H(+)</text>
        <dbReference type="Rhea" id="RHEA:16049"/>
        <dbReference type="ChEBI" id="CHEBI:10329"/>
        <dbReference type="ChEBI" id="CHEBI:15378"/>
        <dbReference type="ChEBI" id="CHEBI:18408"/>
        <dbReference type="ChEBI" id="CHEBI:58115"/>
        <dbReference type="ChEBI" id="CHEBI:60487"/>
        <dbReference type="EC" id="2.7.8.26"/>
    </reaction>
</comment>
<feature type="transmembrane region" description="Helical" evidence="19">
    <location>
        <begin position="66"/>
        <end position="91"/>
    </location>
</feature>
<dbReference type="EMBL" id="LR216287">
    <property type="protein sequence ID" value="VFJ13337.1"/>
    <property type="molecule type" value="Genomic_DNA"/>
</dbReference>
<evidence type="ECO:0000313" key="21">
    <source>
        <dbReference type="Proteomes" id="UP000294299"/>
    </source>
</evidence>
<keyword evidence="12 19" id="KW-1133">Transmembrane helix</keyword>
<dbReference type="AlphaFoldDB" id="A0A484IAU5"/>
<comment type="similarity">
    <text evidence="4 19">Belongs to the CobS family.</text>
</comment>
<evidence type="ECO:0000256" key="16">
    <source>
        <dbReference type="ARBA" id="ARBA00032853"/>
    </source>
</evidence>
<evidence type="ECO:0000256" key="2">
    <source>
        <dbReference type="ARBA" id="ARBA00004651"/>
    </source>
</evidence>
<feature type="transmembrane region" description="Helical" evidence="19">
    <location>
        <begin position="182"/>
        <end position="198"/>
    </location>
</feature>
<dbReference type="KEGG" id="nfn:NFRAN_1015"/>
<comment type="cofactor">
    <cofactor evidence="1 19">
        <name>Mg(2+)</name>
        <dbReference type="ChEBI" id="CHEBI:18420"/>
    </cofactor>
</comment>
<accession>A0A484IAU5</accession>
<dbReference type="PANTHER" id="PTHR34148">
    <property type="entry name" value="ADENOSYLCOBINAMIDE-GDP RIBAZOLETRANSFERASE"/>
    <property type="match status" value="1"/>
</dbReference>
<feature type="transmembrane region" description="Helical" evidence="19">
    <location>
        <begin position="6"/>
        <end position="25"/>
    </location>
</feature>